<gene>
    <name evidence="3" type="ORF">HAL01_21470</name>
</gene>
<evidence type="ECO:0000259" key="2">
    <source>
        <dbReference type="Pfam" id="PF01521"/>
    </source>
</evidence>
<sequence length="109" mass="12654">MLLITDRAKRQLKEMLQREKNNNIRVRFGVKGGLCNGLSYTLGFDKQMYKEDHLELIDSIPFTINKNDLELLKYATIDFKQDMVGGGFHIYNPLAEKERCCGSKEEEVH</sequence>
<accession>A0A511X414</accession>
<evidence type="ECO:0000313" key="3">
    <source>
        <dbReference type="EMBL" id="GEN57683.1"/>
    </source>
</evidence>
<dbReference type="AlphaFoldDB" id="A0A511X414"/>
<dbReference type="RefSeq" id="WP_089803356.1">
    <property type="nucleotide sequence ID" value="NZ_BJYE01000036.1"/>
</dbReference>
<dbReference type="EMBL" id="BJYE01000036">
    <property type="protein sequence ID" value="GEN57683.1"/>
    <property type="molecule type" value="Genomic_DNA"/>
</dbReference>
<dbReference type="NCBIfam" id="TIGR00049">
    <property type="entry name" value="iron-sulfur cluster assembly accessory protein"/>
    <property type="match status" value="1"/>
</dbReference>
<dbReference type="Pfam" id="PF01521">
    <property type="entry name" value="Fe-S_biosyn"/>
    <property type="match status" value="1"/>
</dbReference>
<dbReference type="Proteomes" id="UP000321400">
    <property type="component" value="Unassembled WGS sequence"/>
</dbReference>
<reference evidence="3 4" key="1">
    <citation type="submission" date="2019-07" db="EMBL/GenBank/DDBJ databases">
        <title>Whole genome shotgun sequence of Halolactibacillus alkaliphilus NBRC 103919.</title>
        <authorList>
            <person name="Hosoyama A."/>
            <person name="Uohara A."/>
            <person name="Ohji S."/>
            <person name="Ichikawa N."/>
        </authorList>
    </citation>
    <scope>NUCLEOTIDE SEQUENCE [LARGE SCALE GENOMIC DNA]</scope>
    <source>
        <strain evidence="3 4">NBRC 103919</strain>
    </source>
</reference>
<dbReference type="SUPFAM" id="SSF89360">
    <property type="entry name" value="HesB-like domain"/>
    <property type="match status" value="1"/>
</dbReference>
<dbReference type="InterPro" id="IPR035903">
    <property type="entry name" value="HesB-like_dom_sf"/>
</dbReference>
<dbReference type="GO" id="GO:0005737">
    <property type="term" value="C:cytoplasm"/>
    <property type="evidence" value="ECO:0007669"/>
    <property type="project" value="TreeGrafter"/>
</dbReference>
<organism evidence="3 4">
    <name type="scientific">Halolactibacillus alkaliphilus</name>
    <dbReference type="NCBI Taxonomy" id="442899"/>
    <lineage>
        <taxon>Bacteria</taxon>
        <taxon>Bacillati</taxon>
        <taxon>Bacillota</taxon>
        <taxon>Bacilli</taxon>
        <taxon>Bacillales</taxon>
        <taxon>Bacillaceae</taxon>
        <taxon>Halolactibacillus</taxon>
    </lineage>
</organism>
<proteinExistence type="inferred from homology"/>
<protein>
    <recommendedName>
        <fullName evidence="2">Core domain-containing protein</fullName>
    </recommendedName>
</protein>
<dbReference type="InterPro" id="IPR000361">
    <property type="entry name" value="ATAP_core_dom"/>
</dbReference>
<dbReference type="PANTHER" id="PTHR10072:SF41">
    <property type="entry name" value="IRON-SULFUR CLUSTER ASSEMBLY 1 HOMOLOG, MITOCHONDRIAL"/>
    <property type="match status" value="1"/>
</dbReference>
<dbReference type="PANTHER" id="PTHR10072">
    <property type="entry name" value="IRON-SULFUR CLUSTER ASSEMBLY PROTEIN"/>
    <property type="match status" value="1"/>
</dbReference>
<evidence type="ECO:0000313" key="4">
    <source>
        <dbReference type="Proteomes" id="UP000321400"/>
    </source>
</evidence>
<dbReference type="GO" id="GO:0016226">
    <property type="term" value="P:iron-sulfur cluster assembly"/>
    <property type="evidence" value="ECO:0007669"/>
    <property type="project" value="InterPro"/>
</dbReference>
<dbReference type="OrthoDB" id="9801228at2"/>
<keyword evidence="4" id="KW-1185">Reference proteome</keyword>
<dbReference type="STRING" id="442899.SAMN05720591_13422"/>
<dbReference type="GO" id="GO:0051537">
    <property type="term" value="F:2 iron, 2 sulfur cluster binding"/>
    <property type="evidence" value="ECO:0007669"/>
    <property type="project" value="TreeGrafter"/>
</dbReference>
<evidence type="ECO:0000256" key="1">
    <source>
        <dbReference type="ARBA" id="ARBA00006718"/>
    </source>
</evidence>
<dbReference type="InterPro" id="IPR016092">
    <property type="entry name" value="ATAP"/>
</dbReference>
<comment type="similarity">
    <text evidence="1">Belongs to the HesB/IscA family.</text>
</comment>
<comment type="caution">
    <text evidence="3">The sequence shown here is derived from an EMBL/GenBank/DDBJ whole genome shotgun (WGS) entry which is preliminary data.</text>
</comment>
<name>A0A511X414_9BACI</name>
<feature type="domain" description="Core" evidence="2">
    <location>
        <begin position="2"/>
        <end position="98"/>
    </location>
</feature>
<dbReference type="InterPro" id="IPR050322">
    <property type="entry name" value="Fe-S_cluster_asmbl/transfer"/>
</dbReference>
<dbReference type="Gene3D" id="2.60.300.12">
    <property type="entry name" value="HesB-like domain"/>
    <property type="match status" value="1"/>
</dbReference>